<dbReference type="Proteomes" id="UP001196413">
    <property type="component" value="Unassembled WGS sequence"/>
</dbReference>
<proteinExistence type="predicted"/>
<protein>
    <recommendedName>
        <fullName evidence="2">Malectin domain-containing protein</fullName>
    </recommendedName>
</protein>
<sequence length="165" mass="18679">MQVFNVHVNNILVKEKFDIFYETHATGLALDLYIDLLITNKQLKIGDVSGYIDRELFIRLTPVVDNPKINAIAVLSGTSKTLPPPPGLPPQPSKRRSHQPFYDEYEELGDYDTDYHQHGSFDSKREFASGPRAPDPFDTRNDNIYVYLGGAIVCLVPVVVLLMRM</sequence>
<reference evidence="3" key="1">
    <citation type="submission" date="2021-06" db="EMBL/GenBank/DDBJ databases">
        <title>Parelaphostrongylus tenuis whole genome reference sequence.</title>
        <authorList>
            <person name="Garwood T.J."/>
            <person name="Larsen P.A."/>
            <person name="Fountain-Jones N.M."/>
            <person name="Garbe J.R."/>
            <person name="Macchietto M.G."/>
            <person name="Kania S.A."/>
            <person name="Gerhold R.W."/>
            <person name="Richards J.E."/>
            <person name="Wolf T.M."/>
        </authorList>
    </citation>
    <scope>NUCLEOTIDE SEQUENCE</scope>
    <source>
        <strain evidence="3">MNPRO001-30</strain>
        <tissue evidence="3">Meninges</tissue>
    </source>
</reference>
<dbReference type="EMBL" id="JAHQIW010001623">
    <property type="protein sequence ID" value="KAJ1353176.1"/>
    <property type="molecule type" value="Genomic_DNA"/>
</dbReference>
<comment type="caution">
    <text evidence="3">The sequence shown here is derived from an EMBL/GenBank/DDBJ whole genome shotgun (WGS) entry which is preliminary data.</text>
</comment>
<keyword evidence="1" id="KW-0812">Transmembrane</keyword>
<keyword evidence="1" id="KW-1133">Transmembrane helix</keyword>
<dbReference type="Pfam" id="PF11721">
    <property type="entry name" value="Malectin"/>
    <property type="match status" value="1"/>
</dbReference>
<feature type="transmembrane region" description="Helical" evidence="1">
    <location>
        <begin position="144"/>
        <end position="163"/>
    </location>
</feature>
<gene>
    <name evidence="3" type="ORF">KIN20_009749</name>
</gene>
<name>A0AAD5MSA3_PARTN</name>
<keyword evidence="4" id="KW-1185">Reference proteome</keyword>
<dbReference type="Gene3D" id="2.60.120.430">
    <property type="entry name" value="Galactose-binding lectin"/>
    <property type="match status" value="1"/>
</dbReference>
<dbReference type="InterPro" id="IPR021720">
    <property type="entry name" value="Malectin_dom"/>
</dbReference>
<evidence type="ECO:0000313" key="3">
    <source>
        <dbReference type="EMBL" id="KAJ1353176.1"/>
    </source>
</evidence>
<feature type="domain" description="Malectin" evidence="2">
    <location>
        <begin position="2"/>
        <end position="72"/>
    </location>
</feature>
<evidence type="ECO:0000259" key="2">
    <source>
        <dbReference type="Pfam" id="PF11721"/>
    </source>
</evidence>
<keyword evidence="1" id="KW-0472">Membrane</keyword>
<evidence type="ECO:0000313" key="4">
    <source>
        <dbReference type="Proteomes" id="UP001196413"/>
    </source>
</evidence>
<evidence type="ECO:0000256" key="1">
    <source>
        <dbReference type="SAM" id="Phobius"/>
    </source>
</evidence>
<organism evidence="3 4">
    <name type="scientific">Parelaphostrongylus tenuis</name>
    <name type="common">Meningeal worm</name>
    <dbReference type="NCBI Taxonomy" id="148309"/>
    <lineage>
        <taxon>Eukaryota</taxon>
        <taxon>Metazoa</taxon>
        <taxon>Ecdysozoa</taxon>
        <taxon>Nematoda</taxon>
        <taxon>Chromadorea</taxon>
        <taxon>Rhabditida</taxon>
        <taxon>Rhabditina</taxon>
        <taxon>Rhabditomorpha</taxon>
        <taxon>Strongyloidea</taxon>
        <taxon>Metastrongylidae</taxon>
        <taxon>Parelaphostrongylus</taxon>
    </lineage>
</organism>
<dbReference type="AlphaFoldDB" id="A0AAD5MSA3"/>
<accession>A0AAD5MSA3</accession>